<dbReference type="PROSITE" id="PS50157">
    <property type="entry name" value="ZINC_FINGER_C2H2_2"/>
    <property type="match status" value="2"/>
</dbReference>
<dbReference type="InterPro" id="IPR013087">
    <property type="entry name" value="Znf_C2H2_type"/>
</dbReference>
<dbReference type="GO" id="GO:0005667">
    <property type="term" value="C:transcription regulator complex"/>
    <property type="evidence" value="ECO:0007669"/>
    <property type="project" value="TreeGrafter"/>
</dbReference>
<feature type="compositionally biased region" description="Acidic residues" evidence="9">
    <location>
        <begin position="242"/>
        <end position="254"/>
    </location>
</feature>
<dbReference type="Pfam" id="PF00096">
    <property type="entry name" value="zf-C2H2"/>
    <property type="match status" value="2"/>
</dbReference>
<dbReference type="FunFam" id="3.30.160.60:FF:001465">
    <property type="entry name" value="Zinc finger protein 560"/>
    <property type="match status" value="1"/>
</dbReference>
<evidence type="ECO:0000313" key="12">
    <source>
        <dbReference type="Proteomes" id="UP000287166"/>
    </source>
</evidence>
<dbReference type="PANTHER" id="PTHR14003">
    <property type="entry name" value="TRANSCRIPTIONAL REPRESSOR PROTEIN YY"/>
    <property type="match status" value="1"/>
</dbReference>
<feature type="region of interest" description="Disordered" evidence="9">
    <location>
        <begin position="223"/>
        <end position="273"/>
    </location>
</feature>
<evidence type="ECO:0000256" key="9">
    <source>
        <dbReference type="SAM" id="MobiDB-lite"/>
    </source>
</evidence>
<dbReference type="GO" id="GO:0008270">
    <property type="term" value="F:zinc ion binding"/>
    <property type="evidence" value="ECO:0007669"/>
    <property type="project" value="UniProtKB-KW"/>
</dbReference>
<dbReference type="PROSITE" id="PS00028">
    <property type="entry name" value="ZINC_FINGER_C2H2_1"/>
    <property type="match status" value="2"/>
</dbReference>
<dbReference type="PANTHER" id="PTHR14003:SF20">
    <property type="entry name" value="FINGER DOMAIN PROTEIN, PUTATIVE (AFU_ORTHOLOGUE AFUA_4G10380)-RELATED"/>
    <property type="match status" value="1"/>
</dbReference>
<dbReference type="SUPFAM" id="SSF57667">
    <property type="entry name" value="beta-beta-alpha zinc fingers"/>
    <property type="match status" value="1"/>
</dbReference>
<dbReference type="InterPro" id="IPR036236">
    <property type="entry name" value="Znf_C2H2_sf"/>
</dbReference>
<evidence type="ECO:0000259" key="10">
    <source>
        <dbReference type="PROSITE" id="PS50157"/>
    </source>
</evidence>
<evidence type="ECO:0000256" key="3">
    <source>
        <dbReference type="ARBA" id="ARBA00022737"/>
    </source>
</evidence>
<evidence type="ECO:0000256" key="4">
    <source>
        <dbReference type="ARBA" id="ARBA00022771"/>
    </source>
</evidence>
<feature type="compositionally biased region" description="Pro residues" evidence="9">
    <location>
        <begin position="1"/>
        <end position="10"/>
    </location>
</feature>
<dbReference type="Proteomes" id="UP000287166">
    <property type="component" value="Unassembled WGS sequence"/>
</dbReference>
<dbReference type="SMART" id="SM00355">
    <property type="entry name" value="ZnF_C2H2"/>
    <property type="match status" value="2"/>
</dbReference>
<evidence type="ECO:0000256" key="8">
    <source>
        <dbReference type="PROSITE-ProRule" id="PRU00042"/>
    </source>
</evidence>
<dbReference type="RefSeq" id="XP_027612010.1">
    <property type="nucleotide sequence ID" value="XM_027756209.1"/>
</dbReference>
<comment type="subcellular location">
    <subcellularLocation>
        <location evidence="1">Nucleus</location>
    </subcellularLocation>
</comment>
<proteinExistence type="predicted"/>
<dbReference type="GO" id="GO:0000978">
    <property type="term" value="F:RNA polymerase II cis-regulatory region sequence-specific DNA binding"/>
    <property type="evidence" value="ECO:0007669"/>
    <property type="project" value="TreeGrafter"/>
</dbReference>
<feature type="region of interest" description="Disordered" evidence="9">
    <location>
        <begin position="1"/>
        <end position="134"/>
    </location>
</feature>
<dbReference type="GO" id="GO:0000785">
    <property type="term" value="C:chromatin"/>
    <property type="evidence" value="ECO:0007669"/>
    <property type="project" value="TreeGrafter"/>
</dbReference>
<dbReference type="GO" id="GO:0000122">
    <property type="term" value="P:negative regulation of transcription by RNA polymerase II"/>
    <property type="evidence" value="ECO:0007669"/>
    <property type="project" value="UniProtKB-ARBA"/>
</dbReference>
<dbReference type="EMBL" id="BFAD01000003">
    <property type="protein sequence ID" value="GBE81097.1"/>
    <property type="molecule type" value="Genomic_DNA"/>
</dbReference>
<evidence type="ECO:0000256" key="7">
    <source>
        <dbReference type="ARBA" id="ARBA00023242"/>
    </source>
</evidence>
<dbReference type="Gene3D" id="3.30.160.60">
    <property type="entry name" value="Classic Zinc Finger"/>
    <property type="match status" value="2"/>
</dbReference>
<sequence>MPPRQSPPPEISRRGEQRPTLPPIRQLFGTELSQSVPPPQARQPTSSPHIPFHRLTLQDEERRYASSSPSAGQRSSSLISSHSHPSHHGHPGSSSSGGHLSNPSDPLYRSQAYDAPQQYPPHGLVHPSAYPPQALDRSAMASGTYPYSTSLPAMQQQSIPLPGPSAASLGDFSAERLSKYECGYCGKGFTRPSSLKIHLNTHTGEKPFMCPYPGCGRSFSVQSNMRRHARVHSRTDAPQQEQGEESMEESDEQTSSDREETPPADSSKGKDRA</sequence>
<feature type="domain" description="C2H2-type" evidence="10">
    <location>
        <begin position="180"/>
        <end position="207"/>
    </location>
</feature>
<keyword evidence="7" id="KW-0539">Nucleus</keyword>
<dbReference type="GO" id="GO:0031519">
    <property type="term" value="C:PcG protein complex"/>
    <property type="evidence" value="ECO:0007669"/>
    <property type="project" value="TreeGrafter"/>
</dbReference>
<dbReference type="GO" id="GO:0000981">
    <property type="term" value="F:DNA-binding transcription factor activity, RNA polymerase II-specific"/>
    <property type="evidence" value="ECO:0007669"/>
    <property type="project" value="UniProtKB-ARBA"/>
</dbReference>
<feature type="domain" description="C2H2-type" evidence="10">
    <location>
        <begin position="208"/>
        <end position="237"/>
    </location>
</feature>
<accession>A0A401GFX7</accession>
<evidence type="ECO:0000313" key="11">
    <source>
        <dbReference type="EMBL" id="GBE81097.1"/>
    </source>
</evidence>
<evidence type="ECO:0000256" key="6">
    <source>
        <dbReference type="ARBA" id="ARBA00023125"/>
    </source>
</evidence>
<feature type="compositionally biased region" description="Basic and acidic residues" evidence="9">
    <location>
        <begin position="255"/>
        <end position="273"/>
    </location>
</feature>
<feature type="compositionally biased region" description="Low complexity" evidence="9">
    <location>
        <begin position="91"/>
        <end position="101"/>
    </location>
</feature>
<keyword evidence="3" id="KW-0677">Repeat</keyword>
<keyword evidence="4 8" id="KW-0863">Zinc-finger</keyword>
<gene>
    <name evidence="11" type="ORF">SCP_0308220</name>
</gene>
<keyword evidence="5" id="KW-0862">Zinc</keyword>
<reference evidence="11 12" key="1">
    <citation type="journal article" date="2018" name="Sci. Rep.">
        <title>Genome sequence of the cauliflower mushroom Sparassis crispa (Hanabiratake) and its association with beneficial usage.</title>
        <authorList>
            <person name="Kiyama R."/>
            <person name="Furutani Y."/>
            <person name="Kawaguchi K."/>
            <person name="Nakanishi T."/>
        </authorList>
    </citation>
    <scope>NUCLEOTIDE SEQUENCE [LARGE SCALE GENOMIC DNA]</scope>
</reference>
<keyword evidence="12" id="KW-1185">Reference proteome</keyword>
<dbReference type="AlphaFoldDB" id="A0A401GFX7"/>
<evidence type="ECO:0000256" key="2">
    <source>
        <dbReference type="ARBA" id="ARBA00022723"/>
    </source>
</evidence>
<dbReference type="STRING" id="139825.A0A401GFX7"/>
<keyword evidence="2" id="KW-0479">Metal-binding</keyword>
<dbReference type="FunFam" id="3.30.160.60:FF:000125">
    <property type="entry name" value="Putative zinc finger protein 143"/>
    <property type="match status" value="1"/>
</dbReference>
<dbReference type="OrthoDB" id="6077919at2759"/>
<keyword evidence="6" id="KW-0238">DNA-binding</keyword>
<organism evidence="11 12">
    <name type="scientific">Sparassis crispa</name>
    <dbReference type="NCBI Taxonomy" id="139825"/>
    <lineage>
        <taxon>Eukaryota</taxon>
        <taxon>Fungi</taxon>
        <taxon>Dikarya</taxon>
        <taxon>Basidiomycota</taxon>
        <taxon>Agaricomycotina</taxon>
        <taxon>Agaricomycetes</taxon>
        <taxon>Polyporales</taxon>
        <taxon>Sparassidaceae</taxon>
        <taxon>Sparassis</taxon>
    </lineage>
</organism>
<evidence type="ECO:0000256" key="1">
    <source>
        <dbReference type="ARBA" id="ARBA00004123"/>
    </source>
</evidence>
<dbReference type="GeneID" id="38778014"/>
<dbReference type="InParanoid" id="A0A401GFX7"/>
<feature type="compositionally biased region" description="Low complexity" evidence="9">
    <location>
        <begin position="66"/>
        <end position="83"/>
    </location>
</feature>
<comment type="caution">
    <text evidence="11">The sequence shown here is derived from an EMBL/GenBank/DDBJ whole genome shotgun (WGS) entry which is preliminary data.</text>
</comment>
<name>A0A401GFX7_9APHY</name>
<evidence type="ECO:0000256" key="5">
    <source>
        <dbReference type="ARBA" id="ARBA00022833"/>
    </source>
</evidence>
<protein>
    <recommendedName>
        <fullName evidence="10">C2H2-type domain-containing protein</fullName>
    </recommendedName>
</protein>